<keyword evidence="1" id="KW-0812">Transmembrane</keyword>
<dbReference type="Pfam" id="PF14478">
    <property type="entry name" value="DUF4430"/>
    <property type="match status" value="1"/>
</dbReference>
<keyword evidence="1" id="KW-1133">Transmembrane helix</keyword>
<evidence type="ECO:0000259" key="2">
    <source>
        <dbReference type="Pfam" id="PF14478"/>
    </source>
</evidence>
<accession>A0A932YWN5</accession>
<dbReference type="EMBL" id="JACQMJ010000008">
    <property type="protein sequence ID" value="MBI4132435.1"/>
    <property type="molecule type" value="Genomic_DNA"/>
</dbReference>
<evidence type="ECO:0000256" key="1">
    <source>
        <dbReference type="SAM" id="Phobius"/>
    </source>
</evidence>
<sequence>MPFKRVLQEHRSAYWVVVLGGFLAAVALIFFQNEAFYRDFLTYLRIEPSPPAASRPARLTIDFGGGRKRAFEGQIEEGMTILAALRRSGEAGEFAVLTDARGEITAVAGIRSSAAKRWRIYRNGAAVTDLAGHVELQPGDRIEMRYE</sequence>
<evidence type="ECO:0000313" key="3">
    <source>
        <dbReference type="EMBL" id="MBI4132435.1"/>
    </source>
</evidence>
<dbReference type="Proteomes" id="UP000704960">
    <property type="component" value="Unassembled WGS sequence"/>
</dbReference>
<feature type="transmembrane region" description="Helical" evidence="1">
    <location>
        <begin position="12"/>
        <end position="31"/>
    </location>
</feature>
<reference evidence="3" key="1">
    <citation type="submission" date="2020-07" db="EMBL/GenBank/DDBJ databases">
        <title>Huge and variable diversity of episymbiotic CPR bacteria and DPANN archaea in groundwater ecosystems.</title>
        <authorList>
            <person name="He C.Y."/>
            <person name="Keren R."/>
            <person name="Whittaker M."/>
            <person name="Farag I.F."/>
            <person name="Doudna J."/>
            <person name="Cate J.H.D."/>
            <person name="Banfield J.F."/>
        </authorList>
    </citation>
    <scope>NUCLEOTIDE SEQUENCE</scope>
    <source>
        <strain evidence="3">NC_groundwater_1226_Ag_S-0.1um_59_124</strain>
    </source>
</reference>
<evidence type="ECO:0000313" key="4">
    <source>
        <dbReference type="Proteomes" id="UP000704960"/>
    </source>
</evidence>
<gene>
    <name evidence="3" type="ORF">HY474_02270</name>
</gene>
<proteinExistence type="predicted"/>
<name>A0A932YWN5_9BACT</name>
<keyword evidence="1" id="KW-0472">Membrane</keyword>
<dbReference type="AlphaFoldDB" id="A0A932YWN5"/>
<dbReference type="InterPro" id="IPR027954">
    <property type="entry name" value="Transcobalamin-like_C"/>
</dbReference>
<organism evidence="3 4">
    <name type="scientific">Candidatus Sungiibacteriota bacterium</name>
    <dbReference type="NCBI Taxonomy" id="2750080"/>
    <lineage>
        <taxon>Bacteria</taxon>
        <taxon>Candidatus Sungiibacteriota</taxon>
    </lineage>
</organism>
<feature type="domain" description="Transcobalamin-like C-terminal" evidence="2">
    <location>
        <begin position="104"/>
        <end position="147"/>
    </location>
</feature>
<comment type="caution">
    <text evidence="3">The sequence shown here is derived from an EMBL/GenBank/DDBJ whole genome shotgun (WGS) entry which is preliminary data.</text>
</comment>
<protein>
    <recommendedName>
        <fullName evidence="2">Transcobalamin-like C-terminal domain-containing protein</fullName>
    </recommendedName>
</protein>